<dbReference type="Gene3D" id="2.60.120.10">
    <property type="entry name" value="Jelly Rolls"/>
    <property type="match status" value="1"/>
</dbReference>
<name>A0A2P6TVN4_CHLSO</name>
<keyword evidence="10" id="KW-1185">Reference proteome</keyword>
<evidence type="ECO:0000256" key="3">
    <source>
        <dbReference type="ARBA" id="ARBA00022989"/>
    </source>
</evidence>
<feature type="transmembrane region" description="Helical" evidence="6">
    <location>
        <begin position="309"/>
        <end position="333"/>
    </location>
</feature>
<dbReference type="InterPro" id="IPR052706">
    <property type="entry name" value="Membrane-Transporter-like"/>
</dbReference>
<dbReference type="InterPro" id="IPR036513">
    <property type="entry name" value="STAS_dom_sf"/>
</dbReference>
<dbReference type="AlphaFoldDB" id="A0A2P6TVN4"/>
<evidence type="ECO:0000313" key="10">
    <source>
        <dbReference type="Proteomes" id="UP000239899"/>
    </source>
</evidence>
<dbReference type="STRING" id="3076.A0A2P6TVN4"/>
<dbReference type="InterPro" id="IPR011547">
    <property type="entry name" value="SLC26A/SulP_dom"/>
</dbReference>
<feature type="transmembrane region" description="Helical" evidence="6">
    <location>
        <begin position="277"/>
        <end position="297"/>
    </location>
</feature>
<dbReference type="InterPro" id="IPR002645">
    <property type="entry name" value="STAS_dom"/>
</dbReference>
<comment type="caution">
    <text evidence="9">The sequence shown here is derived from an EMBL/GenBank/DDBJ whole genome shotgun (WGS) entry which is preliminary data.</text>
</comment>
<feature type="transmembrane region" description="Helical" evidence="6">
    <location>
        <begin position="580"/>
        <end position="610"/>
    </location>
</feature>
<feature type="transmembrane region" description="Helical" evidence="6">
    <location>
        <begin position="186"/>
        <end position="207"/>
    </location>
</feature>
<dbReference type="OrthoDB" id="409725at2759"/>
<keyword evidence="3 6" id="KW-1133">Transmembrane helix</keyword>
<evidence type="ECO:0000256" key="4">
    <source>
        <dbReference type="ARBA" id="ARBA00023136"/>
    </source>
</evidence>
<evidence type="ECO:0000259" key="8">
    <source>
        <dbReference type="PROSITE" id="PS50801"/>
    </source>
</evidence>
<feature type="transmembrane region" description="Helical" evidence="6">
    <location>
        <begin position="522"/>
        <end position="542"/>
    </location>
</feature>
<keyword evidence="2 6" id="KW-0812">Transmembrane</keyword>
<dbReference type="InterPro" id="IPR018490">
    <property type="entry name" value="cNMP-bd_dom_sf"/>
</dbReference>
<feature type="region of interest" description="Disordered" evidence="5">
    <location>
        <begin position="1"/>
        <end position="31"/>
    </location>
</feature>
<evidence type="ECO:0000256" key="2">
    <source>
        <dbReference type="ARBA" id="ARBA00022692"/>
    </source>
</evidence>
<feature type="region of interest" description="Disordered" evidence="5">
    <location>
        <begin position="107"/>
        <end position="169"/>
    </location>
</feature>
<comment type="subcellular location">
    <subcellularLocation>
        <location evidence="1">Membrane</location>
        <topology evidence="1">Multi-pass membrane protein</topology>
    </subcellularLocation>
</comment>
<feature type="domain" description="STAS" evidence="8">
    <location>
        <begin position="646"/>
        <end position="796"/>
    </location>
</feature>
<feature type="compositionally biased region" description="Low complexity" evidence="5">
    <location>
        <begin position="114"/>
        <end position="169"/>
    </location>
</feature>
<dbReference type="Pfam" id="PF00027">
    <property type="entry name" value="cNMP_binding"/>
    <property type="match status" value="1"/>
</dbReference>
<feature type="transmembrane region" description="Helical" evidence="6">
    <location>
        <begin position="378"/>
        <end position="403"/>
    </location>
</feature>
<dbReference type="PROSITE" id="PS50801">
    <property type="entry name" value="STAS"/>
    <property type="match status" value="1"/>
</dbReference>
<dbReference type="SUPFAM" id="SSF51206">
    <property type="entry name" value="cAMP-binding domain-like"/>
    <property type="match status" value="1"/>
</dbReference>
<dbReference type="Pfam" id="PF01740">
    <property type="entry name" value="STAS"/>
    <property type="match status" value="1"/>
</dbReference>
<dbReference type="Pfam" id="PF00916">
    <property type="entry name" value="Sulfate_transp"/>
    <property type="match status" value="1"/>
</dbReference>
<feature type="domain" description="Cyclic nucleotide-binding" evidence="7">
    <location>
        <begin position="887"/>
        <end position="986"/>
    </location>
</feature>
<sequence>MRPSAVQASLDAPPLAQGGTSPRLASSVDWGGRHGTTAARLSASLPTTGGAAALAAAFRSSTAADLEQPLLPGEEEAEQQYVEHVLEPKAWPTLRGSSVSTRRITPGLLSQELATSATPRATPRAADAEQGPAAFQPSQQQQAPGAGYAPLPSGPQAAAAAAPAVQGKPQAPSEPTAVACYARATVAGLVNSVIALPLQLSFAAIIFRDPFFRPMLGSLVKLVFLSSALHQAAFAALSSMPFAVGQVQDVGLIFLSAMASAVVQQCGEAGWGEADTLATVLATLTLATAVVGVLIVGTGALRLAGLVQYVPLPVVGGYLCFVGYFCLAAGVSLATGLHVGDLSSWAQLASRDALIKLAPALGMVLLITAVLHRVRSPFALPALLLAAPAVFYGVLAACGWSLADARAAGWVSSPQEGDGAWRFWRAWSLYGLRDFPPSNILWAAMPGQLGKLLTLYFIVAFGSSMDIAAIQADTPRDLDYNSELVTVGLSNTLTAVCGVGYTGSYIFSQTLFGSRMGVDSRLMGAILTVAELAVFMVPFNVMNYLPSFYFGGVIAWIGQDILKDWLFIAAKRVSAVEYCLLLATFGLVMAFGLEAGIAGGIVLAALHFAYSYSKVTMTAFTVVPSRSGAVRTFDQRTVLDMFSGRITAVSLSGYLFFGSSVNVVERVLGIAKSTLDSQPHMHTGAIEAAEGQQRAGRLPRLPSVTTLRKTYDGVQQLMDVQSGSGGAQLSKIASALAESPRFLILDFRRVQGLDATAARSFVTLRNKLHRMGIQLIVTHITARNANVRELLAAQGLVLQQPGADWQEDTGPVCAWFPTMDAGCQHCEERFLAVAVAHGLCPPPAPAMTLAQVLQANLDIPRCMLGEEAANYDLSAALLQRFARKQELRAGSVLFKLDDPSDALYIVERGTVACHIDFALSSVASRAQLPALPPDLQPQHAERVVRCGPGSVVGEVDFMLSRPCSFSGVVEAGGSAWRIDRQAFEEMASKDAFSLALLQQVVLRSTCLSAVHAREALERASHAN</sequence>
<dbReference type="InterPro" id="IPR000595">
    <property type="entry name" value="cNMP-bd_dom"/>
</dbReference>
<dbReference type="PANTHER" id="PTHR43310">
    <property type="entry name" value="SULFATE TRANSPORTER YBAR-RELATED"/>
    <property type="match status" value="1"/>
</dbReference>
<evidence type="ECO:0000256" key="6">
    <source>
        <dbReference type="SAM" id="Phobius"/>
    </source>
</evidence>
<dbReference type="PANTHER" id="PTHR43310:SF2">
    <property type="entry name" value="SLC26A_SULP TRANSPORTER DOMAIN-CONTAINING PROTEIN"/>
    <property type="match status" value="1"/>
</dbReference>
<dbReference type="EMBL" id="LHPG02000005">
    <property type="protein sequence ID" value="PRW58120.1"/>
    <property type="molecule type" value="Genomic_DNA"/>
</dbReference>
<dbReference type="Proteomes" id="UP000239899">
    <property type="component" value="Unassembled WGS sequence"/>
</dbReference>
<proteinExistence type="predicted"/>
<accession>A0A2P6TVN4</accession>
<dbReference type="PROSITE" id="PS50042">
    <property type="entry name" value="CNMP_BINDING_3"/>
    <property type="match status" value="1"/>
</dbReference>
<reference evidence="9 10" key="1">
    <citation type="journal article" date="2018" name="Plant J.">
        <title>Genome sequences of Chlorella sorokiniana UTEX 1602 and Micractinium conductrix SAG 241.80: implications to maltose excretion by a green alga.</title>
        <authorList>
            <person name="Arriola M.B."/>
            <person name="Velmurugan N."/>
            <person name="Zhang Y."/>
            <person name="Plunkett M.H."/>
            <person name="Hondzo H."/>
            <person name="Barney B.M."/>
        </authorList>
    </citation>
    <scope>NUCLEOTIDE SEQUENCE [LARGE SCALE GENOMIC DNA]</scope>
    <source>
        <strain evidence="10">UTEX 1602</strain>
    </source>
</reference>
<gene>
    <name evidence="9" type="ORF">C2E21_3202</name>
</gene>
<feature type="transmembrane region" description="Helical" evidence="6">
    <location>
        <begin position="440"/>
        <end position="461"/>
    </location>
</feature>
<dbReference type="SUPFAM" id="SSF52091">
    <property type="entry name" value="SpoIIaa-like"/>
    <property type="match status" value="1"/>
</dbReference>
<evidence type="ECO:0000259" key="7">
    <source>
        <dbReference type="PROSITE" id="PS50042"/>
    </source>
</evidence>
<feature type="transmembrane region" description="Helical" evidence="6">
    <location>
        <begin position="353"/>
        <end position="371"/>
    </location>
</feature>
<dbReference type="CDD" id="cd07042">
    <property type="entry name" value="STAS_SulP_like_sulfate_transporter"/>
    <property type="match status" value="1"/>
</dbReference>
<feature type="transmembrane region" description="Helical" evidence="6">
    <location>
        <begin position="219"/>
        <end position="237"/>
    </location>
</feature>
<dbReference type="CDD" id="cd00038">
    <property type="entry name" value="CAP_ED"/>
    <property type="match status" value="1"/>
</dbReference>
<evidence type="ECO:0000256" key="1">
    <source>
        <dbReference type="ARBA" id="ARBA00004141"/>
    </source>
</evidence>
<keyword evidence="4 6" id="KW-0472">Membrane</keyword>
<protein>
    <submittedName>
        <fullName evidence="9">Sulfate transporter</fullName>
    </submittedName>
</protein>
<evidence type="ECO:0000256" key="5">
    <source>
        <dbReference type="SAM" id="MobiDB-lite"/>
    </source>
</evidence>
<dbReference type="GO" id="GO:0016020">
    <property type="term" value="C:membrane"/>
    <property type="evidence" value="ECO:0007669"/>
    <property type="project" value="UniProtKB-SubCell"/>
</dbReference>
<dbReference type="InterPro" id="IPR014710">
    <property type="entry name" value="RmlC-like_jellyroll"/>
</dbReference>
<evidence type="ECO:0000313" key="9">
    <source>
        <dbReference type="EMBL" id="PRW58120.1"/>
    </source>
</evidence>
<dbReference type="Gene3D" id="3.30.750.24">
    <property type="entry name" value="STAS domain"/>
    <property type="match status" value="1"/>
</dbReference>
<organism evidence="9 10">
    <name type="scientific">Chlorella sorokiniana</name>
    <name type="common">Freshwater green alga</name>
    <dbReference type="NCBI Taxonomy" id="3076"/>
    <lineage>
        <taxon>Eukaryota</taxon>
        <taxon>Viridiplantae</taxon>
        <taxon>Chlorophyta</taxon>
        <taxon>core chlorophytes</taxon>
        <taxon>Trebouxiophyceae</taxon>
        <taxon>Chlorellales</taxon>
        <taxon>Chlorellaceae</taxon>
        <taxon>Chlorella clade</taxon>
        <taxon>Chlorella</taxon>
    </lineage>
</organism>